<evidence type="ECO:0000313" key="2">
    <source>
        <dbReference type="EMBL" id="TXI52898.1"/>
    </source>
</evidence>
<dbReference type="EMBL" id="SSGD01000117">
    <property type="protein sequence ID" value="TXI52898.1"/>
    <property type="molecule type" value="Genomic_DNA"/>
</dbReference>
<dbReference type="InterPro" id="IPR036390">
    <property type="entry name" value="WH_DNA-bd_sf"/>
</dbReference>
<dbReference type="Gene3D" id="3.30.460.10">
    <property type="entry name" value="Beta Polymerase, domain 2"/>
    <property type="match status" value="1"/>
</dbReference>
<dbReference type="GO" id="GO:0003677">
    <property type="term" value="F:DNA binding"/>
    <property type="evidence" value="ECO:0007669"/>
    <property type="project" value="InterPro"/>
</dbReference>
<protein>
    <submittedName>
        <fullName evidence="2">ArsR family transcriptional regulator</fullName>
    </submittedName>
</protein>
<dbReference type="InterPro" id="IPR011991">
    <property type="entry name" value="ArsR-like_HTH"/>
</dbReference>
<dbReference type="RefSeq" id="WP_276762258.1">
    <property type="nucleotide sequence ID" value="NZ_SSGD01000117.1"/>
</dbReference>
<organism evidence="2 3">
    <name type="scientific">Mycolicibacter arupensis</name>
    <dbReference type="NCBI Taxonomy" id="342002"/>
    <lineage>
        <taxon>Bacteria</taxon>
        <taxon>Bacillati</taxon>
        <taxon>Actinomycetota</taxon>
        <taxon>Actinomycetes</taxon>
        <taxon>Mycobacteriales</taxon>
        <taxon>Mycobacteriaceae</taxon>
        <taxon>Mycolicibacter</taxon>
    </lineage>
</organism>
<evidence type="ECO:0000259" key="1">
    <source>
        <dbReference type="Pfam" id="PF09339"/>
    </source>
</evidence>
<reference evidence="2 3" key="1">
    <citation type="submission" date="2018-09" db="EMBL/GenBank/DDBJ databases">
        <title>Metagenome Assembled Genomes from an Advanced Water Purification Facility.</title>
        <authorList>
            <person name="Stamps B.W."/>
            <person name="Spear J.R."/>
        </authorList>
    </citation>
    <scope>NUCLEOTIDE SEQUENCE [LARGE SCALE GENOMIC DNA]</scope>
    <source>
        <strain evidence="2">Bin_29_2</strain>
    </source>
</reference>
<dbReference type="CDD" id="cd00090">
    <property type="entry name" value="HTH_ARSR"/>
    <property type="match status" value="1"/>
</dbReference>
<dbReference type="InterPro" id="IPR043519">
    <property type="entry name" value="NT_sf"/>
</dbReference>
<dbReference type="Pfam" id="PF09339">
    <property type="entry name" value="HTH_IclR"/>
    <property type="match status" value="1"/>
</dbReference>
<dbReference type="InterPro" id="IPR005471">
    <property type="entry name" value="Tscrpt_reg_IclR_N"/>
</dbReference>
<dbReference type="GO" id="GO:0006355">
    <property type="term" value="P:regulation of DNA-templated transcription"/>
    <property type="evidence" value="ECO:0007669"/>
    <property type="project" value="InterPro"/>
</dbReference>
<feature type="domain" description="HTH iclR-type" evidence="1">
    <location>
        <begin position="23"/>
        <end position="61"/>
    </location>
</feature>
<accession>A0A5C7XU63</accession>
<dbReference type="AlphaFoldDB" id="A0A5C7XU63"/>
<dbReference type="SUPFAM" id="SSF46785">
    <property type="entry name" value="Winged helix' DNA-binding domain"/>
    <property type="match status" value="1"/>
</dbReference>
<dbReference type="Gene3D" id="1.10.10.10">
    <property type="entry name" value="Winged helix-like DNA-binding domain superfamily/Winged helix DNA-binding domain"/>
    <property type="match status" value="1"/>
</dbReference>
<name>A0A5C7XU63_9MYCO</name>
<comment type="caution">
    <text evidence="2">The sequence shown here is derived from an EMBL/GenBank/DDBJ whole genome shotgun (WGS) entry which is preliminary data.</text>
</comment>
<gene>
    <name evidence="2" type="ORF">E6Q54_17290</name>
</gene>
<dbReference type="InterPro" id="IPR036388">
    <property type="entry name" value="WH-like_DNA-bd_sf"/>
</dbReference>
<dbReference type="Proteomes" id="UP000321797">
    <property type="component" value="Unassembled WGS sequence"/>
</dbReference>
<evidence type="ECO:0000313" key="3">
    <source>
        <dbReference type="Proteomes" id="UP000321797"/>
    </source>
</evidence>
<proteinExistence type="predicted"/>
<sequence>MRTDAPSLLPVFRSQHQAQLLAELLATPDSEYTVTELSQLAGVSLATTVRETQRLVECGILLDRKTGRTRLVSANADNPLIPPLTSIILSTFGPHVVVRREFSRVEGVEKIIIFGSWAARFAGAVGPPPNDIDVLVVGDKVSQLAVLEAASRSERAIGVQVTPQMSTPAAWEDPIGAKDPLLIEIKHRPLVEVLTGGKAVG</sequence>